<accession>A0A8I0GES4</accession>
<keyword evidence="3" id="KW-1185">Reference proteome</keyword>
<dbReference type="AlphaFoldDB" id="A0A8I0GES4"/>
<reference evidence="2 3" key="1">
    <citation type="submission" date="2020-08" db="EMBL/GenBank/DDBJ databases">
        <title>Winkia gen. nov., sp. nov., isolated from faeces of the Anser albifrons in China.</title>
        <authorList>
            <person name="Liu Q."/>
        </authorList>
    </citation>
    <scope>NUCLEOTIDE SEQUENCE [LARGE SCALE GENOMIC DNA]</scope>
    <source>
        <strain evidence="2 3">C62</strain>
    </source>
</reference>
<protein>
    <submittedName>
        <fullName evidence="2">Pilus assembly protein</fullName>
    </submittedName>
</protein>
<dbReference type="RefSeq" id="WP_191072284.1">
    <property type="nucleotide sequence ID" value="NZ_CP060506.1"/>
</dbReference>
<name>A0A8I0GES4_9ACTO</name>
<comment type="caution">
    <text evidence="2">The sequence shown here is derived from an EMBL/GenBank/DDBJ whole genome shotgun (WGS) entry which is preliminary data.</text>
</comment>
<feature type="transmembrane region" description="Helical" evidence="1">
    <location>
        <begin position="12"/>
        <end position="32"/>
    </location>
</feature>
<proteinExistence type="predicted"/>
<evidence type="ECO:0000256" key="1">
    <source>
        <dbReference type="SAM" id="Phobius"/>
    </source>
</evidence>
<sequence length="133" mass="13765">MDSARGGGEDGSIVVSHTLVTVVVVAIVAAMLQLAGIVYTRAIVTDAAAGGAREAALVYSPPGAGAQRVRDLLASATPGLRITGITERREPSSVPGRDFVVIEVTYTLPLVGPWGLSGDVHARGHALVERRVR</sequence>
<keyword evidence="1" id="KW-0472">Membrane</keyword>
<dbReference type="EMBL" id="JACRUO010000003">
    <property type="protein sequence ID" value="MBD3690168.1"/>
    <property type="molecule type" value="Genomic_DNA"/>
</dbReference>
<gene>
    <name evidence="2" type="ORF">H8R10_08010</name>
</gene>
<organism evidence="2 3">
    <name type="scientific">Nanchangia anserum</name>
    <dbReference type="NCBI Taxonomy" id="2692125"/>
    <lineage>
        <taxon>Bacteria</taxon>
        <taxon>Bacillati</taxon>
        <taxon>Actinomycetota</taxon>
        <taxon>Actinomycetes</taxon>
        <taxon>Actinomycetales</taxon>
        <taxon>Actinomycetaceae</taxon>
        <taxon>Nanchangia</taxon>
    </lineage>
</organism>
<keyword evidence="1" id="KW-1133">Transmembrane helix</keyword>
<dbReference type="Proteomes" id="UP000627538">
    <property type="component" value="Unassembled WGS sequence"/>
</dbReference>
<evidence type="ECO:0000313" key="2">
    <source>
        <dbReference type="EMBL" id="MBD3690168.1"/>
    </source>
</evidence>
<keyword evidence="1" id="KW-0812">Transmembrane</keyword>
<evidence type="ECO:0000313" key="3">
    <source>
        <dbReference type="Proteomes" id="UP000627538"/>
    </source>
</evidence>